<comment type="caution">
    <text evidence="7">The sequence shown here is derived from an EMBL/GenBank/DDBJ whole genome shotgun (WGS) entry which is preliminary data.</text>
</comment>
<dbReference type="GO" id="GO:0000160">
    <property type="term" value="P:phosphorelay signal transduction system"/>
    <property type="evidence" value="ECO:0007669"/>
    <property type="project" value="InterPro"/>
</dbReference>
<dbReference type="InterPro" id="IPR011006">
    <property type="entry name" value="CheY-like_superfamily"/>
</dbReference>
<dbReference type="PROSITE" id="PS50110">
    <property type="entry name" value="RESPONSE_REGULATORY"/>
    <property type="match status" value="1"/>
</dbReference>
<dbReference type="PROSITE" id="PS01124">
    <property type="entry name" value="HTH_ARAC_FAMILY_2"/>
    <property type="match status" value="1"/>
</dbReference>
<dbReference type="GO" id="GO:0043565">
    <property type="term" value="F:sequence-specific DNA binding"/>
    <property type="evidence" value="ECO:0007669"/>
    <property type="project" value="InterPro"/>
</dbReference>
<dbReference type="STRING" id="512399.A8709_21065"/>
<feature type="domain" description="HTH araC/xylS-type" evidence="5">
    <location>
        <begin position="425"/>
        <end position="523"/>
    </location>
</feature>
<evidence type="ECO:0000313" key="8">
    <source>
        <dbReference type="Proteomes" id="UP000093309"/>
    </source>
</evidence>
<organism evidence="7 8">
    <name type="scientific">Paenibacillus pectinilyticus</name>
    <dbReference type="NCBI Taxonomy" id="512399"/>
    <lineage>
        <taxon>Bacteria</taxon>
        <taxon>Bacillati</taxon>
        <taxon>Bacillota</taxon>
        <taxon>Bacilli</taxon>
        <taxon>Bacillales</taxon>
        <taxon>Paenibacillaceae</taxon>
        <taxon>Paenibacillus</taxon>
    </lineage>
</organism>
<dbReference type="EMBL" id="LYPC01000026">
    <property type="protein sequence ID" value="OCT12831.1"/>
    <property type="molecule type" value="Genomic_DNA"/>
</dbReference>
<evidence type="ECO:0000313" key="7">
    <source>
        <dbReference type="EMBL" id="OCT12831.1"/>
    </source>
</evidence>
<sequence length="527" mass="60293">MKIVVVDDEKGIVDGLQKMIGRYIPECEIVGVAYNGMEGAKLIQERQPDIVISDIRMPQADGLYMIQMLKELGCQAKFILLSGYADFEYARRGMQLGVKFYLNKPVEEEELRDCVCKVMDVIREEHAKLQEVDELKQEVNSRLMESALRDIIEGGSDHTVHAEELLQTAHIPMDRTHFVCALLEFESNMGPMMESGLDPVFRHVDRTLGQYQGVFRFRYLGSQVAMIVTHDRAIAYEELVRDIQRLKDALFRELKLSVTIGIGTVIEKAAGIHISFEEARHSLSYKIVKGSGAVIAYPDILTLSGKRQAVPEDMINKLEACLDNMDEEACVGAIREIFQWLEEERELSPVDLQLQCLNILLSSARKLSLEQLQQNDFLGRNLLILDGLSRYLTLDRMEAWMNQMMKGIIAFKLEHNISKKKDVIAEIKDYVSKHYAESISLAELSARFYINPYYLSQLFKQKTGDTYLTFLAQTRINKSKELLEKTDLKVYEICQMVGYSDSQHFAKVFEKLTGCKPSEYRKNPPIP</sequence>
<dbReference type="InterPro" id="IPR020449">
    <property type="entry name" value="Tscrpt_reg_AraC-type_HTH"/>
</dbReference>
<keyword evidence="3" id="KW-0804">Transcription</keyword>
<evidence type="ECO:0000256" key="4">
    <source>
        <dbReference type="PROSITE-ProRule" id="PRU00169"/>
    </source>
</evidence>
<dbReference type="GO" id="GO:0003700">
    <property type="term" value="F:DNA-binding transcription factor activity"/>
    <property type="evidence" value="ECO:0007669"/>
    <property type="project" value="InterPro"/>
</dbReference>
<dbReference type="RefSeq" id="WP_065854749.1">
    <property type="nucleotide sequence ID" value="NZ_LYPC01000026.1"/>
</dbReference>
<reference evidence="8" key="1">
    <citation type="submission" date="2016-05" db="EMBL/GenBank/DDBJ databases">
        <title>Paenibacillus oryzae. sp. nov., isolated from the rice root.</title>
        <authorList>
            <person name="Zhang J."/>
            <person name="Zhang X."/>
        </authorList>
    </citation>
    <scope>NUCLEOTIDE SEQUENCE [LARGE SCALE GENOMIC DNA]</scope>
    <source>
        <strain evidence="8">KCTC13222</strain>
    </source>
</reference>
<dbReference type="PANTHER" id="PTHR43280">
    <property type="entry name" value="ARAC-FAMILY TRANSCRIPTIONAL REGULATOR"/>
    <property type="match status" value="1"/>
</dbReference>
<dbReference type="PRINTS" id="PR00032">
    <property type="entry name" value="HTHARAC"/>
</dbReference>
<keyword evidence="8" id="KW-1185">Reference proteome</keyword>
<dbReference type="Gene3D" id="3.40.50.2300">
    <property type="match status" value="1"/>
</dbReference>
<gene>
    <name evidence="7" type="ORF">A8709_21065</name>
</gene>
<dbReference type="Pfam" id="PF12833">
    <property type="entry name" value="HTH_18"/>
    <property type="match status" value="1"/>
</dbReference>
<dbReference type="Proteomes" id="UP000093309">
    <property type="component" value="Unassembled WGS sequence"/>
</dbReference>
<dbReference type="Pfam" id="PF17853">
    <property type="entry name" value="GGDEF_2"/>
    <property type="match status" value="1"/>
</dbReference>
<dbReference type="InterPro" id="IPR018060">
    <property type="entry name" value="HTH_AraC"/>
</dbReference>
<dbReference type="Gene3D" id="1.10.10.60">
    <property type="entry name" value="Homeodomain-like"/>
    <property type="match status" value="2"/>
</dbReference>
<dbReference type="SMART" id="SM00342">
    <property type="entry name" value="HTH_ARAC"/>
    <property type="match status" value="1"/>
</dbReference>
<accession>A0A1C0ZXK8</accession>
<dbReference type="SMART" id="SM00448">
    <property type="entry name" value="REC"/>
    <property type="match status" value="1"/>
</dbReference>
<evidence type="ECO:0000259" key="6">
    <source>
        <dbReference type="PROSITE" id="PS50110"/>
    </source>
</evidence>
<keyword evidence="4" id="KW-0597">Phosphoprotein</keyword>
<dbReference type="SUPFAM" id="SSF52172">
    <property type="entry name" value="CheY-like"/>
    <property type="match status" value="1"/>
</dbReference>
<dbReference type="InterPro" id="IPR018062">
    <property type="entry name" value="HTH_AraC-typ_CS"/>
</dbReference>
<feature type="modified residue" description="4-aspartylphosphate" evidence="4">
    <location>
        <position position="54"/>
    </location>
</feature>
<evidence type="ECO:0000256" key="1">
    <source>
        <dbReference type="ARBA" id="ARBA00023015"/>
    </source>
</evidence>
<keyword evidence="2 7" id="KW-0238">DNA-binding</keyword>
<evidence type="ECO:0000256" key="3">
    <source>
        <dbReference type="ARBA" id="ARBA00023163"/>
    </source>
</evidence>
<protein>
    <submittedName>
        <fullName evidence="7">DNA-binding response regulator</fullName>
    </submittedName>
</protein>
<dbReference type="InterPro" id="IPR041522">
    <property type="entry name" value="CdaR_GGDEF"/>
</dbReference>
<dbReference type="PROSITE" id="PS00041">
    <property type="entry name" value="HTH_ARAC_FAMILY_1"/>
    <property type="match status" value="1"/>
</dbReference>
<dbReference type="CDD" id="cd17536">
    <property type="entry name" value="REC_YesN-like"/>
    <property type="match status" value="1"/>
</dbReference>
<dbReference type="SUPFAM" id="SSF46689">
    <property type="entry name" value="Homeodomain-like"/>
    <property type="match status" value="2"/>
</dbReference>
<dbReference type="PANTHER" id="PTHR43280:SF28">
    <property type="entry name" value="HTH-TYPE TRANSCRIPTIONAL ACTIVATOR RHAS"/>
    <property type="match status" value="1"/>
</dbReference>
<evidence type="ECO:0000259" key="5">
    <source>
        <dbReference type="PROSITE" id="PS01124"/>
    </source>
</evidence>
<feature type="domain" description="Response regulatory" evidence="6">
    <location>
        <begin position="2"/>
        <end position="119"/>
    </location>
</feature>
<dbReference type="InterPro" id="IPR001789">
    <property type="entry name" value="Sig_transdc_resp-reg_receiver"/>
</dbReference>
<dbReference type="AlphaFoldDB" id="A0A1C0ZXK8"/>
<name>A0A1C0ZXK8_9BACL</name>
<proteinExistence type="predicted"/>
<dbReference type="InterPro" id="IPR009057">
    <property type="entry name" value="Homeodomain-like_sf"/>
</dbReference>
<evidence type="ECO:0000256" key="2">
    <source>
        <dbReference type="ARBA" id="ARBA00023125"/>
    </source>
</evidence>
<dbReference type="Pfam" id="PF00072">
    <property type="entry name" value="Response_reg"/>
    <property type="match status" value="1"/>
</dbReference>
<keyword evidence="1" id="KW-0805">Transcription regulation</keyword>